<proteinExistence type="predicted"/>
<dbReference type="AlphaFoldDB" id="A0A834ST43"/>
<name>A0A834ST43_9FABA</name>
<feature type="region of interest" description="Disordered" evidence="1">
    <location>
        <begin position="1"/>
        <end position="24"/>
    </location>
</feature>
<evidence type="ECO:0000313" key="2">
    <source>
        <dbReference type="EMBL" id="KAF7802949.1"/>
    </source>
</evidence>
<accession>A0A834ST43</accession>
<comment type="caution">
    <text evidence="2">The sequence shown here is derived from an EMBL/GenBank/DDBJ whole genome shotgun (WGS) entry which is preliminary data.</text>
</comment>
<sequence>MKAVKKRRRKKLSLINHDPNSQQN</sequence>
<organism evidence="2 3">
    <name type="scientific">Senna tora</name>
    <dbReference type="NCBI Taxonomy" id="362788"/>
    <lineage>
        <taxon>Eukaryota</taxon>
        <taxon>Viridiplantae</taxon>
        <taxon>Streptophyta</taxon>
        <taxon>Embryophyta</taxon>
        <taxon>Tracheophyta</taxon>
        <taxon>Spermatophyta</taxon>
        <taxon>Magnoliopsida</taxon>
        <taxon>eudicotyledons</taxon>
        <taxon>Gunneridae</taxon>
        <taxon>Pentapetalae</taxon>
        <taxon>rosids</taxon>
        <taxon>fabids</taxon>
        <taxon>Fabales</taxon>
        <taxon>Fabaceae</taxon>
        <taxon>Caesalpinioideae</taxon>
        <taxon>Cassia clade</taxon>
        <taxon>Senna</taxon>
    </lineage>
</organism>
<dbReference type="Proteomes" id="UP000634136">
    <property type="component" value="Unassembled WGS sequence"/>
</dbReference>
<dbReference type="EMBL" id="JAAIUW010000013">
    <property type="protein sequence ID" value="KAF7802949.1"/>
    <property type="molecule type" value="Genomic_DNA"/>
</dbReference>
<evidence type="ECO:0000313" key="3">
    <source>
        <dbReference type="Proteomes" id="UP000634136"/>
    </source>
</evidence>
<keyword evidence="3" id="KW-1185">Reference proteome</keyword>
<gene>
    <name evidence="2" type="ORF">G2W53_042060</name>
</gene>
<protein>
    <submittedName>
        <fullName evidence="2">Uncharacterized protein</fullName>
    </submittedName>
</protein>
<evidence type="ECO:0000256" key="1">
    <source>
        <dbReference type="SAM" id="MobiDB-lite"/>
    </source>
</evidence>
<reference evidence="2" key="1">
    <citation type="submission" date="2020-09" db="EMBL/GenBank/DDBJ databases">
        <title>Genome-Enabled Discovery of Anthraquinone Biosynthesis in Senna tora.</title>
        <authorList>
            <person name="Kang S.-H."/>
            <person name="Pandey R.P."/>
            <person name="Lee C.-M."/>
            <person name="Sim J.-S."/>
            <person name="Jeong J.-T."/>
            <person name="Choi B.-S."/>
            <person name="Jung M."/>
            <person name="Ginzburg D."/>
            <person name="Zhao K."/>
            <person name="Won S.Y."/>
            <person name="Oh T.-J."/>
            <person name="Yu Y."/>
            <person name="Kim N.-H."/>
            <person name="Lee O.R."/>
            <person name="Lee T.-H."/>
            <person name="Bashyal P."/>
            <person name="Kim T.-S."/>
            <person name="Lee W.-H."/>
            <person name="Kawkins C."/>
            <person name="Kim C.-K."/>
            <person name="Kim J.S."/>
            <person name="Ahn B.O."/>
            <person name="Rhee S.Y."/>
            <person name="Sohng J.K."/>
        </authorList>
    </citation>
    <scope>NUCLEOTIDE SEQUENCE</scope>
    <source>
        <tissue evidence="2">Leaf</tissue>
    </source>
</reference>
<feature type="compositionally biased region" description="Basic residues" evidence="1">
    <location>
        <begin position="1"/>
        <end position="12"/>
    </location>
</feature>